<feature type="domain" description="Amino acid transporter transmembrane" evidence="8">
    <location>
        <begin position="35"/>
        <end position="231"/>
    </location>
</feature>
<keyword evidence="10" id="KW-1185">Reference proteome</keyword>
<evidence type="ECO:0000256" key="5">
    <source>
        <dbReference type="ARBA" id="ARBA00023136"/>
    </source>
</evidence>
<evidence type="ECO:0000256" key="2">
    <source>
        <dbReference type="ARBA" id="ARBA00008066"/>
    </source>
</evidence>
<feature type="transmembrane region" description="Helical" evidence="7">
    <location>
        <begin position="541"/>
        <end position="563"/>
    </location>
</feature>
<comment type="similarity">
    <text evidence="2">Belongs to the amino acid/polyamine transporter 2 family.</text>
</comment>
<feature type="transmembrane region" description="Helical" evidence="7">
    <location>
        <begin position="270"/>
        <end position="293"/>
    </location>
</feature>
<feature type="compositionally biased region" description="Low complexity" evidence="6">
    <location>
        <begin position="830"/>
        <end position="847"/>
    </location>
</feature>
<evidence type="ECO:0000259" key="8">
    <source>
        <dbReference type="Pfam" id="PF01490"/>
    </source>
</evidence>
<feature type="region of interest" description="Disordered" evidence="6">
    <location>
        <begin position="814"/>
        <end position="865"/>
    </location>
</feature>
<keyword evidence="3 7" id="KW-0812">Transmembrane</keyword>
<feature type="compositionally biased region" description="Low complexity" evidence="6">
    <location>
        <begin position="775"/>
        <end position="785"/>
    </location>
</feature>
<accession>A0ABR4NHT3</accession>
<gene>
    <name evidence="9" type="ORF">HK105_201358</name>
</gene>
<evidence type="ECO:0000313" key="10">
    <source>
        <dbReference type="Proteomes" id="UP001527925"/>
    </source>
</evidence>
<name>A0ABR4NHT3_9FUNG</name>
<keyword evidence="5 7" id="KW-0472">Membrane</keyword>
<evidence type="ECO:0000256" key="7">
    <source>
        <dbReference type="SAM" id="Phobius"/>
    </source>
</evidence>
<protein>
    <recommendedName>
        <fullName evidence="8">Amino acid transporter transmembrane domain-containing protein</fullName>
    </recommendedName>
</protein>
<comment type="subcellular location">
    <subcellularLocation>
        <location evidence="1">Membrane</location>
        <topology evidence="1">Multi-pass membrane protein</topology>
    </subcellularLocation>
</comment>
<evidence type="ECO:0000256" key="1">
    <source>
        <dbReference type="ARBA" id="ARBA00004141"/>
    </source>
</evidence>
<feature type="region of interest" description="Disordered" evidence="6">
    <location>
        <begin position="775"/>
        <end position="794"/>
    </location>
</feature>
<evidence type="ECO:0000256" key="6">
    <source>
        <dbReference type="SAM" id="MobiDB-lite"/>
    </source>
</evidence>
<keyword evidence="4 7" id="KW-1133">Transmembrane helix</keyword>
<comment type="caution">
    <text evidence="9">The sequence shown here is derived from an EMBL/GenBank/DDBJ whole genome shotgun (WGS) entry which is preliminary data.</text>
</comment>
<evidence type="ECO:0000313" key="9">
    <source>
        <dbReference type="EMBL" id="KAL2919088.1"/>
    </source>
</evidence>
<dbReference type="EMBL" id="JADGIZ020000004">
    <property type="protein sequence ID" value="KAL2919088.1"/>
    <property type="molecule type" value="Genomic_DNA"/>
</dbReference>
<feature type="transmembrane region" description="Helical" evidence="7">
    <location>
        <begin position="305"/>
        <end position="330"/>
    </location>
</feature>
<feature type="transmembrane region" description="Helical" evidence="7">
    <location>
        <begin position="175"/>
        <end position="196"/>
    </location>
</feature>
<organism evidence="9 10">
    <name type="scientific">Polyrhizophydium stewartii</name>
    <dbReference type="NCBI Taxonomy" id="2732419"/>
    <lineage>
        <taxon>Eukaryota</taxon>
        <taxon>Fungi</taxon>
        <taxon>Fungi incertae sedis</taxon>
        <taxon>Chytridiomycota</taxon>
        <taxon>Chytridiomycota incertae sedis</taxon>
        <taxon>Chytridiomycetes</taxon>
        <taxon>Rhizophydiales</taxon>
        <taxon>Rhizophydiales incertae sedis</taxon>
        <taxon>Polyrhizophydium</taxon>
    </lineage>
</organism>
<dbReference type="InterPro" id="IPR013057">
    <property type="entry name" value="AA_transpt_TM"/>
</dbReference>
<dbReference type="Pfam" id="PF01490">
    <property type="entry name" value="Aa_trans"/>
    <property type="match status" value="2"/>
</dbReference>
<proteinExistence type="inferred from homology"/>
<dbReference type="PANTHER" id="PTHR22950">
    <property type="entry name" value="AMINO ACID TRANSPORTER"/>
    <property type="match status" value="1"/>
</dbReference>
<feature type="transmembrane region" description="Helical" evidence="7">
    <location>
        <begin position="118"/>
        <end position="139"/>
    </location>
</feature>
<evidence type="ECO:0000256" key="4">
    <source>
        <dbReference type="ARBA" id="ARBA00022989"/>
    </source>
</evidence>
<sequence>MVDIDGDDERTPVAGSSTSLLDDEVDKSASHAGSASNNSALFHVVCVIAGTGILQIPYALSLSGWAGLAFMLFAAVVNDYTGKLLIRCLYHRGERIHGGYPEVGRLAFGAAGERCVLVFYNTVLLGVTCLYLVLAGMNLESLVGVLSQKQWIAVCAAGVLVPFVAMRTLKEVAIVSFFGALASVIVVVIVVVLGIAEYPKYAGRVSHAFFNPTSFPTALGTFSFSFGGNFVVGGDAECVWASSGRAVLTTSTQYAEVERSMATPEAFPSVLSQAMLIITSMYAVTAVVAYGTYGDLTVSPILSNLPAGAAATAAIVVITAHVLLACPLLLTTFSLDMERHLGLDGGEDTGKQQAGRGGLRVAIVVGVTLVAMTVPYFSDLMTFLGAVANTMLIFVFPVVFYFRIFGVADVALGAPVTLWYPKNQLPTNTEPSDLLLRVYQGDLRSAPNTCGPVDPLVPLAAFAAPLQLGADDPKGFAASVVVSIPPSPQLLAAMAADNRFFFHLQDADKRVCLTGPFQQSGAFTAVALFDASGSSQMPTIAIAGIVAATALVALIVITGLVLLRRFRRDARGRFVDEEGIEKLRPSNGGSAAGVPAPSRASISSLASSVSLDPAAAHQPLSGLSRLAPMSGPSPGHKSVKHASPSAFQMPAGFHIQQQQLSQLQATLPLSQMHSQQAPPASSAPFVAFVSKQPPRDISFGSSVVSATSSTAASTLIAPTSVAGSASVSPSLLSATPVPSGYAIPVPTSSPPREDIFADPADATPTQSSVALQQLQQQQQQQQRQTQPKKISATAFSSEDARLIAQAFRQELIDPSHDWETHSDTSSMAASRQSSKVSQKSNRSSLSNPFGTGSRPVNSTDEGSAQ</sequence>
<feature type="region of interest" description="Disordered" evidence="6">
    <location>
        <begin position="742"/>
        <end position="768"/>
    </location>
</feature>
<reference evidence="9 10" key="1">
    <citation type="submission" date="2023-09" db="EMBL/GenBank/DDBJ databases">
        <title>Pangenome analysis of Batrachochytrium dendrobatidis and related Chytrids.</title>
        <authorList>
            <person name="Yacoub M.N."/>
            <person name="Stajich J.E."/>
            <person name="James T.Y."/>
        </authorList>
    </citation>
    <scope>NUCLEOTIDE SEQUENCE [LARGE SCALE GENOMIC DNA]</scope>
    <source>
        <strain evidence="9 10">JEL0888</strain>
    </source>
</reference>
<dbReference type="PANTHER" id="PTHR22950:SF349">
    <property type="entry name" value="AMINO ACID TRANSPORTER TRANSMEMBRANE DOMAIN-CONTAINING PROTEIN"/>
    <property type="match status" value="1"/>
</dbReference>
<feature type="transmembrane region" description="Helical" evidence="7">
    <location>
        <begin position="151"/>
        <end position="169"/>
    </location>
</feature>
<feature type="transmembrane region" description="Helical" evidence="7">
    <location>
        <begin position="383"/>
        <end position="402"/>
    </location>
</feature>
<dbReference type="Proteomes" id="UP001527925">
    <property type="component" value="Unassembled WGS sequence"/>
</dbReference>
<feature type="domain" description="Amino acid transporter transmembrane" evidence="8">
    <location>
        <begin position="255"/>
        <end position="407"/>
    </location>
</feature>
<feature type="compositionally biased region" description="Polar residues" evidence="6">
    <location>
        <begin position="848"/>
        <end position="865"/>
    </location>
</feature>
<evidence type="ECO:0000256" key="3">
    <source>
        <dbReference type="ARBA" id="ARBA00022692"/>
    </source>
</evidence>
<feature type="transmembrane region" description="Helical" evidence="7">
    <location>
        <begin position="359"/>
        <end position="377"/>
    </location>
</feature>
<feature type="transmembrane region" description="Helical" evidence="7">
    <location>
        <begin position="58"/>
        <end position="77"/>
    </location>
</feature>